<sequence>VIIKYALFFCRPTFQVSHYLSSNCLHICLHHAAVNKLIYRCHGRLCSTVTSIPAS</sequence>
<gene>
    <name evidence="1" type="primary">ORF7390</name>
</gene>
<protein>
    <submittedName>
        <fullName evidence="1">Uncharacterized protein</fullName>
    </submittedName>
</protein>
<organism evidence="1">
    <name type="scientific">Arion vulgaris</name>
    <dbReference type="NCBI Taxonomy" id="1028688"/>
    <lineage>
        <taxon>Eukaryota</taxon>
        <taxon>Metazoa</taxon>
        <taxon>Spiralia</taxon>
        <taxon>Lophotrochozoa</taxon>
        <taxon>Mollusca</taxon>
        <taxon>Gastropoda</taxon>
        <taxon>Heterobranchia</taxon>
        <taxon>Euthyneura</taxon>
        <taxon>Panpulmonata</taxon>
        <taxon>Eupulmonata</taxon>
        <taxon>Stylommatophora</taxon>
        <taxon>Helicina</taxon>
        <taxon>Arionoidea</taxon>
        <taxon>Arionidae</taxon>
        <taxon>Arion</taxon>
    </lineage>
</organism>
<dbReference type="AlphaFoldDB" id="A0A0B6Y1D1"/>
<name>A0A0B6Y1D1_9EUPU</name>
<dbReference type="EMBL" id="HACG01002475">
    <property type="protein sequence ID" value="CEK49340.1"/>
    <property type="molecule type" value="Transcribed_RNA"/>
</dbReference>
<proteinExistence type="predicted"/>
<reference evidence="1" key="1">
    <citation type="submission" date="2014-12" db="EMBL/GenBank/DDBJ databases">
        <title>Insight into the proteome of Arion vulgaris.</title>
        <authorList>
            <person name="Aradska J."/>
            <person name="Bulat T."/>
            <person name="Smidak R."/>
            <person name="Sarate P."/>
            <person name="Gangsoo J."/>
            <person name="Sialana F."/>
            <person name="Bilban M."/>
            <person name="Lubec G."/>
        </authorList>
    </citation>
    <scope>NUCLEOTIDE SEQUENCE</scope>
    <source>
        <tissue evidence="1">Skin</tissue>
    </source>
</reference>
<feature type="non-terminal residue" evidence="1">
    <location>
        <position position="1"/>
    </location>
</feature>
<accession>A0A0B6Y1D1</accession>
<evidence type="ECO:0000313" key="1">
    <source>
        <dbReference type="EMBL" id="CEK49340.1"/>
    </source>
</evidence>